<reference evidence="2" key="1">
    <citation type="submission" date="2020-12" db="EMBL/GenBank/DDBJ databases">
        <title>Oil enriched cultivation method for isolating marine PHA-producing bacteria.</title>
        <authorList>
            <person name="Zheng W."/>
            <person name="Yu S."/>
            <person name="Huang Y."/>
        </authorList>
    </citation>
    <scope>NUCLEOTIDE SEQUENCE</scope>
    <source>
        <strain evidence="2">SY-2-12</strain>
    </source>
</reference>
<feature type="domain" description="HTH cro/C1-type" evidence="1">
    <location>
        <begin position="13"/>
        <end position="66"/>
    </location>
</feature>
<dbReference type="Proteomes" id="UP000664096">
    <property type="component" value="Unassembled WGS sequence"/>
</dbReference>
<comment type="caution">
    <text evidence="2">The sequence shown here is derived from an EMBL/GenBank/DDBJ whole genome shotgun (WGS) entry which is preliminary data.</text>
</comment>
<dbReference type="SUPFAM" id="SSF47413">
    <property type="entry name" value="lambda repressor-like DNA-binding domains"/>
    <property type="match status" value="1"/>
</dbReference>
<evidence type="ECO:0000313" key="3">
    <source>
        <dbReference type="Proteomes" id="UP000664096"/>
    </source>
</evidence>
<gene>
    <name evidence="2" type="ORF">JF539_13905</name>
</gene>
<evidence type="ECO:0000313" key="2">
    <source>
        <dbReference type="EMBL" id="MBN9671438.1"/>
    </source>
</evidence>
<accession>A0A939EFW6</accession>
<proteinExistence type="predicted"/>
<dbReference type="AlphaFoldDB" id="A0A939EFW6"/>
<dbReference type="Gene3D" id="1.10.260.40">
    <property type="entry name" value="lambda repressor-like DNA-binding domains"/>
    <property type="match status" value="1"/>
</dbReference>
<dbReference type="CDD" id="cd00093">
    <property type="entry name" value="HTH_XRE"/>
    <property type="match status" value="1"/>
</dbReference>
<name>A0A939EFW6_9HYPH</name>
<organism evidence="2 3">
    <name type="scientific">Roseibium aggregatum</name>
    <dbReference type="NCBI Taxonomy" id="187304"/>
    <lineage>
        <taxon>Bacteria</taxon>
        <taxon>Pseudomonadati</taxon>
        <taxon>Pseudomonadota</taxon>
        <taxon>Alphaproteobacteria</taxon>
        <taxon>Hyphomicrobiales</taxon>
        <taxon>Stappiaceae</taxon>
        <taxon>Roseibium</taxon>
    </lineage>
</organism>
<dbReference type="EMBL" id="JAEKJZ010000002">
    <property type="protein sequence ID" value="MBN9671438.1"/>
    <property type="molecule type" value="Genomic_DNA"/>
</dbReference>
<dbReference type="InterPro" id="IPR010982">
    <property type="entry name" value="Lambda_DNA-bd_dom_sf"/>
</dbReference>
<sequence length="228" mass="24939">MNVFGNDWAKLCQEYRLRRGLKQEAMAQDFNVDQSTVSRWERGEREPGMAVKLAILDALSSKRPERADQALQILLEHSGSAVALWGADGTLLGLSRRLAREFAGFTGVQDPIGRTPAELFEDKGLMESVLQLFREIGFFEGIVSYAQIAHKPLANPNRVAVGGLTSASIFPVRLTHGLVGMMCIYDHDALAEAPDDEDAFSAFWIDAASGRTGHALRRIETAGQPAPA</sequence>
<evidence type="ECO:0000259" key="1">
    <source>
        <dbReference type="PROSITE" id="PS50943"/>
    </source>
</evidence>
<dbReference type="SMART" id="SM00530">
    <property type="entry name" value="HTH_XRE"/>
    <property type="match status" value="1"/>
</dbReference>
<dbReference type="Pfam" id="PF01381">
    <property type="entry name" value="HTH_3"/>
    <property type="match status" value="1"/>
</dbReference>
<protein>
    <submittedName>
        <fullName evidence="2">Helix-turn-helix transcriptional regulator</fullName>
    </submittedName>
</protein>
<dbReference type="GO" id="GO:0003677">
    <property type="term" value="F:DNA binding"/>
    <property type="evidence" value="ECO:0007669"/>
    <property type="project" value="InterPro"/>
</dbReference>
<dbReference type="RefSeq" id="WP_207141265.1">
    <property type="nucleotide sequence ID" value="NZ_JAEKJZ010000002.1"/>
</dbReference>
<dbReference type="PROSITE" id="PS50943">
    <property type="entry name" value="HTH_CROC1"/>
    <property type="match status" value="1"/>
</dbReference>
<dbReference type="InterPro" id="IPR001387">
    <property type="entry name" value="Cro/C1-type_HTH"/>
</dbReference>